<gene>
    <name evidence="6" type="ORF">BH720_16300</name>
</gene>
<feature type="domain" description="Filamentous haemagglutinin FhaB/tRNA nuclease CdiA-like TPS" evidence="5">
    <location>
        <begin position="24"/>
        <end position="135"/>
    </location>
</feature>
<keyword evidence="3" id="KW-0998">Cell outer membrane</keyword>
<dbReference type="NCBIfam" id="TIGR01901">
    <property type="entry name" value="adhes_NPXG"/>
    <property type="match status" value="1"/>
</dbReference>
<dbReference type="Pfam" id="PF03865">
    <property type="entry name" value="ShlB"/>
    <property type="match status" value="1"/>
</dbReference>
<dbReference type="SMART" id="SM00912">
    <property type="entry name" value="Haemagg_act"/>
    <property type="match status" value="1"/>
</dbReference>
<sequence length="1433" mass="149599">MLSLLFPAGVCLLPTSTLAQVVPDATLPLNSIVTPQGDAFIIDGGTQAGGNLFHSFEQFSLPSGSAALFNPNSAIQNILTRVTGGSASSIDGLLQVNGGANLFLLNPNGIFFGPNAQLNIGGSFWASTATTLNFADGTQFSTLGLPQPPSLTVSPPVSLQYGSNPGEILVQGSQLNVPFGQSLNLLGGNVIVQGAALLAPEGGLQVSAIRQGQLSLSQPIPSEIIDFGDIQLQQSLLDTSGEGGGNVLLQGRGITLTDGSIVGSTTFGEQPGGNLTVQATEFIELRGIGPDGFPNGLLAETAGSGAGGNISILTGQLRLLDGAQLSTAALPESSGAAGNISVVASEGIELIGETFTPQGPLGSGIGATTAGTGDGGNVSVVSPRLIVQDGAQIGTSTRGEGNGGRIFVNAAEIGLWGTSPEGVPSGIGATSEGGTGDGGEIEIVAGRLSVRDGAQISALTAGAGAGGRIFIQAAEVDLSGVGFFLEEAFPTGIGATTFGAGDGGTIEMVVGSLRMSDRAQVTTTTAGDGNAGNISIRAQSVDLTGDRTGIFAQVDPEAVGEGGNVRVEAAQVFLREDAQISTATLGMGSGGTVEVNTRQLRAETGGQVSALTLGESPGGTVIVNAAESIELSGVGAESFPSGLFSQTQGAGNAGDLRVSTPRLRLREGAKISVSGESLGNAGFLEIDADRLRLETGATLTGETVSGQGGDIRIRSNDMRLRGGSQISTTAGTAELPGDGGNITINTQTLVGLEDSDITANSFEGFGGRIAIATQGIFGLEERDELTPGSDITAFSQINPELSGTTLIQTPDIDPTAGLVELPDDLVDVAGLIDQNLCAIARRSQFTMTGRGGLPPSPNDAIAPDAVWEDLSIPASVTSRQSAIQNRAISHRPIVEAQGWVVEEGGDIVLVANAPQLSNRGIEMLRECDPSQSATQVKALSADSTITIQGFEVVGSRVFSPQQLAAVTNKFVNQPLSFAELLEVRSRLTQLYTDNHYITSRAVLVPQRLEDGVVRIQIVEGSLEDIQVQGTTRLDSNYVRSRLKLAAATPVNRQRLLEALQLLQLDPLVDTISAELSAGIYPGTHLLQVTVREARSFDTQFIADNGRSPGVGSVRRRVNLTEGNLLGFGDRLALGYTNTDGSHNFDVGYSIPINAYNGRLSFTHSRATSRIVEAPFDPLNIKARSRTYDLTLRQPVLLSPYRELAMGLTASRTESDTSILGQPYPLSLGANADGETRISALRFFQEWTQRGDREILALRSQFSWGLGLLGATINNDAPDSRFLAWRGQGQWVRAIAPDTLVVLRGDLQLASDLVPVEQFSLGGLGTVRGYRQDARLTDNGVFGSAEVRLPIYRLPQRAMSLQIAPFVDVGRGWNRTNRQGFDPRTLASVGLGLRLQLGSFSARLDWGLPLVNLDSRERTWQERGLHFSIQSNPF</sequence>
<dbReference type="Gene3D" id="3.10.20.310">
    <property type="entry name" value="membrane protein fhac"/>
    <property type="match status" value="1"/>
</dbReference>
<dbReference type="SUPFAM" id="SSF51126">
    <property type="entry name" value="Pectin lyase-like"/>
    <property type="match status" value="4"/>
</dbReference>
<dbReference type="InterPro" id="IPR013686">
    <property type="entry name" value="Polypept-transport_assoc_ShlB"/>
</dbReference>
<comment type="caution">
    <text evidence="6">The sequence shown here is derived from an EMBL/GenBank/DDBJ whole genome shotgun (WGS) entry which is preliminary data.</text>
</comment>
<feature type="signal peptide" evidence="4">
    <location>
        <begin position="1"/>
        <end position="19"/>
    </location>
</feature>
<keyword evidence="1" id="KW-1134">Transmembrane beta strand</keyword>
<evidence type="ECO:0000256" key="4">
    <source>
        <dbReference type="SAM" id="SignalP"/>
    </source>
</evidence>
<dbReference type="PANTHER" id="PTHR34597:SF1">
    <property type="entry name" value="HEME_HEMOPEXIN TRANSPORTER PROTEIN HUXB"/>
    <property type="match status" value="1"/>
</dbReference>
<dbReference type="InterPro" id="IPR005565">
    <property type="entry name" value="Hemolysn_activator_HlyB_C"/>
</dbReference>
<evidence type="ECO:0000256" key="3">
    <source>
        <dbReference type="ARBA" id="ARBA00023237"/>
    </source>
</evidence>
<dbReference type="Pfam" id="PF08479">
    <property type="entry name" value="POTRA_2"/>
    <property type="match status" value="1"/>
</dbReference>
<dbReference type="Gene3D" id="2.160.20.10">
    <property type="entry name" value="Single-stranded right-handed beta-helix, Pectin lyase-like"/>
    <property type="match status" value="3"/>
</dbReference>
<evidence type="ECO:0000259" key="5">
    <source>
        <dbReference type="SMART" id="SM00912"/>
    </source>
</evidence>
<dbReference type="GO" id="GO:0046819">
    <property type="term" value="P:protein secretion by the type V secretion system"/>
    <property type="evidence" value="ECO:0007669"/>
    <property type="project" value="TreeGrafter"/>
</dbReference>
<dbReference type="GO" id="GO:0008320">
    <property type="term" value="F:protein transmembrane transporter activity"/>
    <property type="evidence" value="ECO:0007669"/>
    <property type="project" value="TreeGrafter"/>
</dbReference>
<evidence type="ECO:0000256" key="2">
    <source>
        <dbReference type="ARBA" id="ARBA00022692"/>
    </source>
</evidence>
<dbReference type="PANTHER" id="PTHR34597">
    <property type="entry name" value="SLR1661 PROTEIN"/>
    <property type="match status" value="1"/>
</dbReference>
<organism evidence="6">
    <name type="scientific">Desertifilum tharense IPPAS B-1220</name>
    <dbReference type="NCBI Taxonomy" id="1781255"/>
    <lineage>
        <taxon>Bacteria</taxon>
        <taxon>Bacillati</taxon>
        <taxon>Cyanobacteriota</taxon>
        <taxon>Cyanophyceae</taxon>
        <taxon>Desertifilales</taxon>
        <taxon>Desertifilaceae</taxon>
        <taxon>Desertifilum</taxon>
    </lineage>
</organism>
<proteinExistence type="predicted"/>
<keyword evidence="2" id="KW-0812">Transmembrane</keyword>
<dbReference type="Gene3D" id="2.40.160.50">
    <property type="entry name" value="membrane protein fhac: a member of the omp85/tpsb transporter family"/>
    <property type="match status" value="1"/>
</dbReference>
<dbReference type="GO" id="GO:0098046">
    <property type="term" value="C:type V protein secretion system complex"/>
    <property type="evidence" value="ECO:0007669"/>
    <property type="project" value="TreeGrafter"/>
</dbReference>
<dbReference type="STRING" id="1781255.BH720_16300"/>
<dbReference type="EMBL" id="MJGC01000072">
    <property type="protein sequence ID" value="OEJ74121.1"/>
    <property type="molecule type" value="Genomic_DNA"/>
</dbReference>
<keyword evidence="4" id="KW-0732">Signal</keyword>
<reference evidence="6" key="1">
    <citation type="submission" date="2016-09" db="EMBL/GenBank/DDBJ databases">
        <title>Draft genome of thermotolerant cyanobacterium Desertifilum sp. strain IPPAS B-1220.</title>
        <authorList>
            <person name="Sinetova M.A."/>
            <person name="Bolakhan K."/>
            <person name="Zayadan B.K."/>
            <person name="Mironov K.S."/>
            <person name="Ustinova V."/>
            <person name="Kupriyanova E.V."/>
            <person name="Sidorov R.A."/>
            <person name="Skrypnik A.N."/>
            <person name="Gogoleva N.E."/>
            <person name="Gogolev Y.V."/>
            <person name="Los D.A."/>
        </authorList>
    </citation>
    <scope>NUCLEOTIDE SEQUENCE [LARGE SCALE GENOMIC DNA]</scope>
    <source>
        <strain evidence="6">IPPAS B-1220</strain>
    </source>
</reference>
<dbReference type="InterPro" id="IPR008638">
    <property type="entry name" value="FhaB/CdiA-like_TPS"/>
</dbReference>
<dbReference type="Pfam" id="PF05860">
    <property type="entry name" value="TPS"/>
    <property type="match status" value="1"/>
</dbReference>
<feature type="chain" id="PRO_5009184314" description="Filamentous haemagglutinin FhaB/tRNA nuclease CdiA-like TPS domain-containing protein" evidence="4">
    <location>
        <begin position="20"/>
        <end position="1433"/>
    </location>
</feature>
<dbReference type="InterPro" id="IPR051544">
    <property type="entry name" value="TPS_OM_transporter"/>
</dbReference>
<protein>
    <recommendedName>
        <fullName evidence="5">Filamentous haemagglutinin FhaB/tRNA nuclease CdiA-like TPS domain-containing protein</fullName>
    </recommendedName>
</protein>
<keyword evidence="1" id="KW-0472">Membrane</keyword>
<evidence type="ECO:0000256" key="1">
    <source>
        <dbReference type="ARBA" id="ARBA00022452"/>
    </source>
</evidence>
<name>A0A1E5QHN1_9CYAN</name>
<accession>A0A1E5QHN1</accession>
<dbReference type="InterPro" id="IPR011050">
    <property type="entry name" value="Pectin_lyase_fold/virulence"/>
</dbReference>
<dbReference type="InterPro" id="IPR012334">
    <property type="entry name" value="Pectin_lyas_fold"/>
</dbReference>
<evidence type="ECO:0000313" key="6">
    <source>
        <dbReference type="EMBL" id="OEJ74121.1"/>
    </source>
</evidence>